<evidence type="ECO:0000313" key="2">
    <source>
        <dbReference type="EMBL" id="TNV73275.1"/>
    </source>
</evidence>
<gene>
    <name evidence="2" type="ORF">FGO68_gene12205</name>
</gene>
<name>A0A8J8NEX0_HALGN</name>
<reference evidence="2" key="1">
    <citation type="submission" date="2019-06" db="EMBL/GenBank/DDBJ databases">
        <authorList>
            <person name="Zheng W."/>
        </authorList>
    </citation>
    <scope>NUCLEOTIDE SEQUENCE</scope>
    <source>
        <strain evidence="2">QDHG01</strain>
    </source>
</reference>
<accession>A0A8J8NEX0</accession>
<feature type="compositionally biased region" description="Polar residues" evidence="1">
    <location>
        <begin position="49"/>
        <end position="68"/>
    </location>
</feature>
<protein>
    <submittedName>
        <fullName evidence="2">Uncharacterized protein</fullName>
    </submittedName>
</protein>
<feature type="compositionally biased region" description="Polar residues" evidence="1">
    <location>
        <begin position="102"/>
        <end position="112"/>
    </location>
</feature>
<feature type="compositionally biased region" description="Polar residues" evidence="1">
    <location>
        <begin position="1"/>
        <end position="36"/>
    </location>
</feature>
<organism evidence="2 3">
    <name type="scientific">Halteria grandinella</name>
    <dbReference type="NCBI Taxonomy" id="5974"/>
    <lineage>
        <taxon>Eukaryota</taxon>
        <taxon>Sar</taxon>
        <taxon>Alveolata</taxon>
        <taxon>Ciliophora</taxon>
        <taxon>Intramacronucleata</taxon>
        <taxon>Spirotrichea</taxon>
        <taxon>Stichotrichia</taxon>
        <taxon>Sporadotrichida</taxon>
        <taxon>Halteriidae</taxon>
        <taxon>Halteria</taxon>
    </lineage>
</organism>
<comment type="caution">
    <text evidence="2">The sequence shown here is derived from an EMBL/GenBank/DDBJ whole genome shotgun (WGS) entry which is preliminary data.</text>
</comment>
<feature type="compositionally biased region" description="Low complexity" evidence="1">
    <location>
        <begin position="75"/>
        <end position="91"/>
    </location>
</feature>
<dbReference type="EMBL" id="RRYP01019350">
    <property type="protein sequence ID" value="TNV73275.1"/>
    <property type="molecule type" value="Genomic_DNA"/>
</dbReference>
<dbReference type="Proteomes" id="UP000785679">
    <property type="component" value="Unassembled WGS sequence"/>
</dbReference>
<proteinExistence type="predicted"/>
<evidence type="ECO:0000313" key="3">
    <source>
        <dbReference type="Proteomes" id="UP000785679"/>
    </source>
</evidence>
<sequence>MKPQQHQGIHHSQSAPTHQNQAATNAKSETNKKSVTPQPPINTKARDLSAQNQVTQKTMATPQRNKAPQSFIEPTKTAVTSTTQKTTKTSSQGNLIAERQTKSNNSRSQAGPQVTFSLQRGSVDQQQQPRLAQIEIGKTLMVIPVQQEDTKKKRGLSQQPPLGVQNRLRDAVHQLNNGVEESKKQMKLKFDGRRSMGGVNNSNDPARNGGLVGIKKGGLNVTVTEKKRSSFVLHQEVKHPEGVLHPALLGAGCQ</sequence>
<keyword evidence="3" id="KW-1185">Reference proteome</keyword>
<dbReference type="AlphaFoldDB" id="A0A8J8NEX0"/>
<feature type="region of interest" description="Disordered" evidence="1">
    <location>
        <begin position="1"/>
        <end position="112"/>
    </location>
</feature>
<evidence type="ECO:0000256" key="1">
    <source>
        <dbReference type="SAM" id="MobiDB-lite"/>
    </source>
</evidence>